<keyword evidence="5" id="KW-0813">Transport</keyword>
<dbReference type="PANTHER" id="PTHR43833:SF9">
    <property type="entry name" value="POTASSIUM CHANNEL PROTEIN YUGO-RELATED"/>
    <property type="match status" value="1"/>
</dbReference>
<accession>A0A521DER6</accession>
<dbReference type="PROSITE" id="PS51202">
    <property type="entry name" value="RCK_C"/>
    <property type="match status" value="1"/>
</dbReference>
<dbReference type="InterPro" id="IPR006037">
    <property type="entry name" value="RCK_C"/>
</dbReference>
<dbReference type="SUPFAM" id="SSF116726">
    <property type="entry name" value="TrkA C-terminal domain-like"/>
    <property type="match status" value="1"/>
</dbReference>
<proteinExistence type="predicted"/>
<dbReference type="EMBL" id="FXTM01000020">
    <property type="protein sequence ID" value="SMO70126.1"/>
    <property type="molecule type" value="Genomic_DNA"/>
</dbReference>
<dbReference type="Gene3D" id="3.30.70.1450">
    <property type="entry name" value="Regulator of K+ conductance, C-terminal domain"/>
    <property type="match status" value="1"/>
</dbReference>
<dbReference type="SUPFAM" id="SSF81324">
    <property type="entry name" value="Voltage-gated potassium channels"/>
    <property type="match status" value="1"/>
</dbReference>
<dbReference type="SUPFAM" id="SSF51735">
    <property type="entry name" value="NAD(P)-binding Rossmann-fold domains"/>
    <property type="match status" value="1"/>
</dbReference>
<organism evidence="5 6">
    <name type="scientific">Balnearium lithotrophicum</name>
    <dbReference type="NCBI Taxonomy" id="223788"/>
    <lineage>
        <taxon>Bacteria</taxon>
        <taxon>Pseudomonadati</taxon>
        <taxon>Aquificota</taxon>
        <taxon>Aquificia</taxon>
        <taxon>Desulfurobacteriales</taxon>
        <taxon>Desulfurobacteriaceae</taxon>
        <taxon>Balnearium</taxon>
    </lineage>
</organism>
<evidence type="ECO:0000313" key="6">
    <source>
        <dbReference type="Proteomes" id="UP000317315"/>
    </source>
</evidence>
<dbReference type="AlphaFoldDB" id="A0A521DER6"/>
<keyword evidence="5" id="KW-0406">Ion transport</keyword>
<keyword evidence="5" id="KW-0407">Ion channel</keyword>
<dbReference type="Pfam" id="PF02254">
    <property type="entry name" value="TrkA_N"/>
    <property type="match status" value="1"/>
</dbReference>
<dbReference type="GO" id="GO:0008324">
    <property type="term" value="F:monoatomic cation transmembrane transporter activity"/>
    <property type="evidence" value="ECO:0007669"/>
    <property type="project" value="InterPro"/>
</dbReference>
<feature type="transmembrane region" description="Helical" evidence="2">
    <location>
        <begin position="45"/>
        <end position="65"/>
    </location>
</feature>
<dbReference type="Proteomes" id="UP000317315">
    <property type="component" value="Unassembled WGS sequence"/>
</dbReference>
<protein>
    <submittedName>
        <fullName evidence="5">Voltage-gated potassium channel</fullName>
    </submittedName>
</protein>
<sequence>MATVKLTKKFLKQEINSILVLILVLLSGTIGYGKLDNWNHSIIDYLYMTFITISTIGYEEVIPLSTPEARLFTIAISVVGIGTFGYIFSKLTAFLFDPINREIWKEEKMREKIKKMKNHIIVYGNDVYLLYLIEDLINSNLEFVLILENKDLFEKIISNYPNYDFNYFISETKIIKDVILKNANVEKARGLVAISDDDSKNLYISIACRYLNPKIKIIARCLNPEFIQKCKFVGIDYPISLDYISAKFYLYKLIKPYSVDIFLDLFSKSFIEKKHDIDEIEINKNLEGKAIIELGLKNFSELIIVALVREGKVIINPSRQMLLRKGDVLIVYGSKEELRRFKSSLKLLSFKLK</sequence>
<feature type="domain" description="RCK N-terminal" evidence="3">
    <location>
        <begin position="117"/>
        <end position="245"/>
    </location>
</feature>
<evidence type="ECO:0000313" key="5">
    <source>
        <dbReference type="EMBL" id="SMO70126.1"/>
    </source>
</evidence>
<dbReference type="Pfam" id="PF02080">
    <property type="entry name" value="TrkA_C"/>
    <property type="match status" value="1"/>
</dbReference>
<dbReference type="InterPro" id="IPR003148">
    <property type="entry name" value="RCK_N"/>
</dbReference>
<comment type="subcellular location">
    <subcellularLocation>
        <location evidence="1">Cell membrane</location>
        <topology evidence="1">Multi-pass membrane protein</topology>
    </subcellularLocation>
</comment>
<feature type="domain" description="RCK C-terminal" evidence="4">
    <location>
        <begin position="265"/>
        <end position="347"/>
    </location>
</feature>
<dbReference type="GO" id="GO:0006813">
    <property type="term" value="P:potassium ion transport"/>
    <property type="evidence" value="ECO:0007669"/>
    <property type="project" value="InterPro"/>
</dbReference>
<keyword evidence="2" id="KW-1133">Transmembrane helix</keyword>
<dbReference type="InterPro" id="IPR050721">
    <property type="entry name" value="Trk_Ktr_HKT_K-transport"/>
</dbReference>
<evidence type="ECO:0000259" key="3">
    <source>
        <dbReference type="PROSITE" id="PS51201"/>
    </source>
</evidence>
<dbReference type="PROSITE" id="PS51201">
    <property type="entry name" value="RCK_N"/>
    <property type="match status" value="1"/>
</dbReference>
<dbReference type="PANTHER" id="PTHR43833">
    <property type="entry name" value="POTASSIUM CHANNEL PROTEIN 2-RELATED-RELATED"/>
    <property type="match status" value="1"/>
</dbReference>
<keyword evidence="2" id="KW-0812">Transmembrane</keyword>
<feature type="transmembrane region" description="Helical" evidence="2">
    <location>
        <begin position="71"/>
        <end position="96"/>
    </location>
</feature>
<feature type="transmembrane region" description="Helical" evidence="2">
    <location>
        <begin position="15"/>
        <end position="33"/>
    </location>
</feature>
<dbReference type="OrthoDB" id="9785285at2"/>
<dbReference type="Gene3D" id="1.10.287.70">
    <property type="match status" value="1"/>
</dbReference>
<dbReference type="RefSeq" id="WP_142935964.1">
    <property type="nucleotide sequence ID" value="NZ_FXTM01000020.1"/>
</dbReference>
<dbReference type="InterPro" id="IPR036291">
    <property type="entry name" value="NAD(P)-bd_dom_sf"/>
</dbReference>
<evidence type="ECO:0000256" key="1">
    <source>
        <dbReference type="ARBA" id="ARBA00004651"/>
    </source>
</evidence>
<reference evidence="5 6" key="1">
    <citation type="submission" date="2017-05" db="EMBL/GenBank/DDBJ databases">
        <authorList>
            <person name="Varghese N."/>
            <person name="Submissions S."/>
        </authorList>
    </citation>
    <scope>NUCLEOTIDE SEQUENCE [LARGE SCALE GENOMIC DNA]</scope>
    <source>
        <strain evidence="5 6">DSM 16304</strain>
    </source>
</reference>
<evidence type="ECO:0000256" key="2">
    <source>
        <dbReference type="SAM" id="Phobius"/>
    </source>
</evidence>
<dbReference type="InterPro" id="IPR013099">
    <property type="entry name" value="K_chnl_dom"/>
</dbReference>
<keyword evidence="6" id="KW-1185">Reference proteome</keyword>
<keyword evidence="2" id="KW-0472">Membrane</keyword>
<name>A0A521DER6_9BACT</name>
<dbReference type="Pfam" id="PF07885">
    <property type="entry name" value="Ion_trans_2"/>
    <property type="match status" value="1"/>
</dbReference>
<dbReference type="InterPro" id="IPR036721">
    <property type="entry name" value="RCK_C_sf"/>
</dbReference>
<evidence type="ECO:0000259" key="4">
    <source>
        <dbReference type="PROSITE" id="PS51202"/>
    </source>
</evidence>
<dbReference type="GO" id="GO:0005886">
    <property type="term" value="C:plasma membrane"/>
    <property type="evidence" value="ECO:0007669"/>
    <property type="project" value="UniProtKB-SubCell"/>
</dbReference>
<gene>
    <name evidence="5" type="ORF">SAMN06269117_12018</name>
</gene>
<dbReference type="Gene3D" id="3.40.50.720">
    <property type="entry name" value="NAD(P)-binding Rossmann-like Domain"/>
    <property type="match status" value="1"/>
</dbReference>